<organism evidence="2 3">
    <name type="scientific">Actinobacillus equuli subsp. equuli</name>
    <dbReference type="NCBI Taxonomy" id="202947"/>
    <lineage>
        <taxon>Bacteria</taxon>
        <taxon>Pseudomonadati</taxon>
        <taxon>Pseudomonadota</taxon>
        <taxon>Gammaproteobacteria</taxon>
        <taxon>Pasteurellales</taxon>
        <taxon>Pasteurellaceae</taxon>
        <taxon>Actinobacillus</taxon>
    </lineage>
</organism>
<reference evidence="2" key="1">
    <citation type="submission" date="2022-11" db="EMBL/GenBank/DDBJ databases">
        <authorList>
            <person name="Kamali M."/>
            <person name="Peak L."/>
            <person name="Go Y.Y."/>
            <person name="Balasuriya U.B.R."/>
            <person name="Carossino M."/>
        </authorList>
    </citation>
    <scope>NUCLEOTIDE SEQUENCE</scope>
    <source>
        <strain evidence="2">4524</strain>
    </source>
</reference>
<accession>A0A9X4G6C2</accession>
<evidence type="ECO:0000313" key="2">
    <source>
        <dbReference type="EMBL" id="MDE8035044.1"/>
    </source>
</evidence>
<name>A0A9X4G6C2_ACTEU</name>
<keyword evidence="1" id="KW-0472">Membrane</keyword>
<gene>
    <name evidence="2" type="ORF">OQ257_07670</name>
</gene>
<dbReference type="AlphaFoldDB" id="A0A9X4G6C2"/>
<evidence type="ECO:0000313" key="3">
    <source>
        <dbReference type="Proteomes" id="UP001142444"/>
    </source>
</evidence>
<sequence length="63" mass="7082">MKKLRQFSHLQQGVTTIEYGLIAFAMAVTVVAILYDEASFTDETLKKFNQLTELVRTALLSTS</sequence>
<feature type="transmembrane region" description="Helical" evidence="1">
    <location>
        <begin position="12"/>
        <end position="35"/>
    </location>
</feature>
<keyword evidence="1" id="KW-0812">Transmembrane</keyword>
<dbReference type="EMBL" id="JAPHVQ010000006">
    <property type="protein sequence ID" value="MDE8035044.1"/>
    <property type="molecule type" value="Genomic_DNA"/>
</dbReference>
<comment type="caution">
    <text evidence="2">The sequence shown here is derived from an EMBL/GenBank/DDBJ whole genome shotgun (WGS) entry which is preliminary data.</text>
</comment>
<dbReference type="RefSeq" id="WP_275218053.1">
    <property type="nucleotide sequence ID" value="NZ_JAPHVQ010000006.1"/>
</dbReference>
<reference evidence="2" key="2">
    <citation type="journal article" date="2023" name="Pathogens">
        <title>Pathological Features and Genomic Characterization of an Actinobacillus equuli subsp. equuli Bearing Unique Virulence-Associated Genes from an Adult Horse with Pleuropneumonia.</title>
        <authorList>
            <person name="Kamali M."/>
            <person name="Carossino M."/>
            <person name="Del Piero F."/>
            <person name="Peak L."/>
            <person name="Mitchell M.S."/>
            <person name="Willette J."/>
            <person name="Baker R."/>
            <person name="Li F."/>
            <person name="Kenez A."/>
            <person name="Balasuriya U.B.R."/>
            <person name="Go Y.Y."/>
        </authorList>
    </citation>
    <scope>NUCLEOTIDE SEQUENCE</scope>
    <source>
        <strain evidence="2">4524</strain>
    </source>
</reference>
<keyword evidence="3" id="KW-1185">Reference proteome</keyword>
<keyword evidence="1" id="KW-1133">Transmembrane helix</keyword>
<dbReference type="Proteomes" id="UP001142444">
    <property type="component" value="Unassembled WGS sequence"/>
</dbReference>
<evidence type="ECO:0000256" key="1">
    <source>
        <dbReference type="SAM" id="Phobius"/>
    </source>
</evidence>
<protein>
    <submittedName>
        <fullName evidence="2">Flp family type IVb pilin</fullName>
    </submittedName>
</protein>
<proteinExistence type="predicted"/>